<dbReference type="Proteomes" id="UP000036681">
    <property type="component" value="Unplaced"/>
</dbReference>
<organism evidence="1 2">
    <name type="scientific">Ascaris lumbricoides</name>
    <name type="common">Giant roundworm</name>
    <dbReference type="NCBI Taxonomy" id="6252"/>
    <lineage>
        <taxon>Eukaryota</taxon>
        <taxon>Metazoa</taxon>
        <taxon>Ecdysozoa</taxon>
        <taxon>Nematoda</taxon>
        <taxon>Chromadorea</taxon>
        <taxon>Rhabditida</taxon>
        <taxon>Spirurina</taxon>
        <taxon>Ascaridomorpha</taxon>
        <taxon>Ascaridoidea</taxon>
        <taxon>Ascarididae</taxon>
        <taxon>Ascaris</taxon>
    </lineage>
</organism>
<dbReference type="AlphaFoldDB" id="A0A9J2PEK3"/>
<evidence type="ECO:0000313" key="1">
    <source>
        <dbReference type="Proteomes" id="UP000036681"/>
    </source>
</evidence>
<accession>A0A9J2PEK3</accession>
<reference evidence="2" key="1">
    <citation type="submission" date="2023-03" db="UniProtKB">
        <authorList>
            <consortium name="WormBaseParasite"/>
        </authorList>
    </citation>
    <scope>IDENTIFICATION</scope>
</reference>
<sequence>MTNDENAQYAFSSLRVLCTSNNFAVSPCKSASHECLFSIYTSEPLPRMMRLCCRPIGRFKTPVLNGTENKKWYHWQPGTCHYHTLLTYEQPCCKIRCYTFALPIKFPTTMSAISSTTDTCGTKQTARAARAMDDAFFGWHFRDIKINTVVDRSLGRKTLHPLAALEPAYRLVNIEGMQAFINPDQKLNMGTTCRAASAEILAICRTRLLLLFTADRLPIKPLDIEISDHRAPTKS</sequence>
<evidence type="ECO:0000313" key="2">
    <source>
        <dbReference type="WBParaSite" id="ALUE_0000840501-mRNA-1"/>
    </source>
</evidence>
<name>A0A9J2PEK3_ASCLU</name>
<keyword evidence="1" id="KW-1185">Reference proteome</keyword>
<protein>
    <submittedName>
        <fullName evidence="2">Uncharacterized protein</fullName>
    </submittedName>
</protein>
<proteinExistence type="predicted"/>
<dbReference type="WBParaSite" id="ALUE_0000840501-mRNA-1">
    <property type="protein sequence ID" value="ALUE_0000840501-mRNA-1"/>
    <property type="gene ID" value="ALUE_0000840501"/>
</dbReference>